<dbReference type="Gene3D" id="3.20.20.70">
    <property type="entry name" value="Aldolase class I"/>
    <property type="match status" value="1"/>
</dbReference>
<dbReference type="InterPro" id="IPR044643">
    <property type="entry name" value="TrpF_fam"/>
</dbReference>
<protein>
    <recommendedName>
        <fullName evidence="4 9">N-(5'-phosphoribosyl)anthranilate isomerase</fullName>
        <shortName evidence="9">PRAI</shortName>
        <ecNumber evidence="3 9">5.3.1.24</ecNumber>
    </recommendedName>
</protein>
<dbReference type="Pfam" id="PF00697">
    <property type="entry name" value="PRAI"/>
    <property type="match status" value="1"/>
</dbReference>
<dbReference type="PANTHER" id="PTHR42894:SF1">
    <property type="entry name" value="N-(5'-PHOSPHORIBOSYL)ANTHRANILATE ISOMERASE"/>
    <property type="match status" value="1"/>
</dbReference>
<evidence type="ECO:0000256" key="7">
    <source>
        <dbReference type="ARBA" id="ARBA00023141"/>
    </source>
</evidence>
<evidence type="ECO:0000256" key="4">
    <source>
        <dbReference type="ARBA" id="ARBA00022272"/>
    </source>
</evidence>
<organism evidence="11 12">
    <name type="scientific">Xylanibacter caecicola</name>
    <dbReference type="NCBI Taxonomy" id="2736294"/>
    <lineage>
        <taxon>Bacteria</taxon>
        <taxon>Pseudomonadati</taxon>
        <taxon>Bacteroidota</taxon>
        <taxon>Bacteroidia</taxon>
        <taxon>Bacteroidales</taxon>
        <taxon>Prevotellaceae</taxon>
        <taxon>Xylanibacter</taxon>
    </lineage>
</organism>
<dbReference type="EC" id="5.3.1.24" evidence="3 9"/>
<dbReference type="PANTHER" id="PTHR42894">
    <property type="entry name" value="N-(5'-PHOSPHORIBOSYL)ANTHRANILATE ISOMERASE"/>
    <property type="match status" value="1"/>
</dbReference>
<name>A0ABX2AZN7_9BACT</name>
<evidence type="ECO:0000256" key="3">
    <source>
        <dbReference type="ARBA" id="ARBA00012572"/>
    </source>
</evidence>
<dbReference type="InterPro" id="IPR011060">
    <property type="entry name" value="RibuloseP-bd_barrel"/>
</dbReference>
<evidence type="ECO:0000256" key="2">
    <source>
        <dbReference type="ARBA" id="ARBA00004664"/>
    </source>
</evidence>
<reference evidence="11 12" key="1">
    <citation type="submission" date="2020-05" db="EMBL/GenBank/DDBJ databases">
        <title>Distinct polysaccharide utilization as determinants for interspecies competition between intestinal Prevotella spp.</title>
        <authorList>
            <person name="Galvez E.J.C."/>
            <person name="Iljazovic A."/>
            <person name="Strowig T."/>
        </authorList>
    </citation>
    <scope>NUCLEOTIDE SEQUENCE [LARGE SCALE GENOMIC DNA]</scope>
    <source>
        <strain evidence="11 12">PCHR</strain>
    </source>
</reference>
<evidence type="ECO:0000256" key="9">
    <source>
        <dbReference type="HAMAP-Rule" id="MF_00135"/>
    </source>
</evidence>
<keyword evidence="7 9" id="KW-0057">Aromatic amino acid biosynthesis</keyword>
<comment type="catalytic activity">
    <reaction evidence="1 9">
        <text>N-(5-phospho-beta-D-ribosyl)anthranilate = 1-(2-carboxyphenylamino)-1-deoxy-D-ribulose 5-phosphate</text>
        <dbReference type="Rhea" id="RHEA:21540"/>
        <dbReference type="ChEBI" id="CHEBI:18277"/>
        <dbReference type="ChEBI" id="CHEBI:58613"/>
        <dbReference type="EC" id="5.3.1.24"/>
    </reaction>
</comment>
<dbReference type="Proteomes" id="UP000820977">
    <property type="component" value="Unassembled WGS sequence"/>
</dbReference>
<keyword evidence="8 9" id="KW-0413">Isomerase</keyword>
<comment type="caution">
    <text evidence="11">The sequence shown here is derived from an EMBL/GenBank/DDBJ whole genome shotgun (WGS) entry which is preliminary data.</text>
</comment>
<dbReference type="EMBL" id="JABKKJ010000002">
    <property type="protein sequence ID" value="NPE24441.1"/>
    <property type="molecule type" value="Genomic_DNA"/>
</dbReference>
<evidence type="ECO:0000256" key="5">
    <source>
        <dbReference type="ARBA" id="ARBA00022605"/>
    </source>
</evidence>
<gene>
    <name evidence="9" type="primary">trpF</name>
    <name evidence="11" type="ORF">HPS54_02710</name>
</gene>
<dbReference type="HAMAP" id="MF_00135">
    <property type="entry name" value="PRAI"/>
    <property type="match status" value="1"/>
</dbReference>
<evidence type="ECO:0000256" key="1">
    <source>
        <dbReference type="ARBA" id="ARBA00001164"/>
    </source>
</evidence>
<dbReference type="SUPFAM" id="SSF51366">
    <property type="entry name" value="Ribulose-phoshate binding barrel"/>
    <property type="match status" value="1"/>
</dbReference>
<keyword evidence="6 9" id="KW-0822">Tryptophan biosynthesis</keyword>
<feature type="domain" description="N-(5'phosphoribosyl) anthranilate isomerase (PRAI)" evidence="10">
    <location>
        <begin position="4"/>
        <end position="219"/>
    </location>
</feature>
<keyword evidence="12" id="KW-1185">Reference proteome</keyword>
<evidence type="ECO:0000313" key="12">
    <source>
        <dbReference type="Proteomes" id="UP000820977"/>
    </source>
</evidence>
<comment type="similarity">
    <text evidence="9">Belongs to the TrpF family.</text>
</comment>
<dbReference type="InterPro" id="IPR013785">
    <property type="entry name" value="Aldolase_TIM"/>
</dbReference>
<sequence length="223" mass="24590">MMIKVCGMRDVENIRSVAELGVDMIGFVFWKDSPRYVSMMSSGAGIMPDYAGDNGRCVNGGVKKVGVFVDGMPQDIVTRVYNYGLDYVQLHGSESAVMIDNLRRTLEPDIRQGVKIIKAISVETAEDVDKWREYDGVADMLLFDTKCTCAGGSGRMFDWNVLQNYDGSLPFILSGGIGPDDVQRVKDFDHPMLAGIDLNSRFETAPAVKDVEALKAFVRALRG</sequence>
<accession>A0ABX2AZN7</accession>
<dbReference type="InterPro" id="IPR001240">
    <property type="entry name" value="PRAI_dom"/>
</dbReference>
<evidence type="ECO:0000256" key="8">
    <source>
        <dbReference type="ARBA" id="ARBA00023235"/>
    </source>
</evidence>
<keyword evidence="5 9" id="KW-0028">Amino-acid biosynthesis</keyword>
<comment type="pathway">
    <text evidence="2 9">Amino-acid biosynthesis; L-tryptophan biosynthesis; L-tryptophan from chorismate: step 3/5.</text>
</comment>
<dbReference type="GO" id="GO:0016853">
    <property type="term" value="F:isomerase activity"/>
    <property type="evidence" value="ECO:0007669"/>
    <property type="project" value="UniProtKB-KW"/>
</dbReference>
<dbReference type="RefSeq" id="WP_172343958.1">
    <property type="nucleotide sequence ID" value="NZ_JABKKJ010000002.1"/>
</dbReference>
<dbReference type="CDD" id="cd00405">
    <property type="entry name" value="PRAI"/>
    <property type="match status" value="1"/>
</dbReference>
<evidence type="ECO:0000259" key="10">
    <source>
        <dbReference type="Pfam" id="PF00697"/>
    </source>
</evidence>
<proteinExistence type="inferred from homology"/>
<evidence type="ECO:0000313" key="11">
    <source>
        <dbReference type="EMBL" id="NPE24441.1"/>
    </source>
</evidence>
<evidence type="ECO:0000256" key="6">
    <source>
        <dbReference type="ARBA" id="ARBA00022822"/>
    </source>
</evidence>